<keyword evidence="2" id="KW-1185">Reference proteome</keyword>
<dbReference type="AlphaFoldDB" id="A0AAD4NQY7"/>
<sequence length="275" mass="30705">MAEPKGRDPLASKGLSAFDISNTANPDNILFEHPCHDSCEQAELLDVTAASSVVSSPAAAGKGKGRSDSLITDTHSAPKASEFTMAKLKILPPPADLYAQQTPGPSAYFRCTFFNFDPDIVDLNKIGITYEYGDHYFIVVQLPHPQTSEPVFQCGFLNRACVGSYLVYEWDSLVKEKVGEWGVAVCDDDGRWAMHSGMLHFMRYLCGRVAKALRYQIMLHVQKRGVKLGAEKVKAQLLERFMTVFGRVEWDMKISEKQAAEEADKFMEEFMVFEA</sequence>
<dbReference type="EMBL" id="JAANER010000003">
    <property type="protein sequence ID" value="KAG9192202.1"/>
    <property type="molecule type" value="Genomic_DNA"/>
</dbReference>
<evidence type="ECO:0000313" key="1">
    <source>
        <dbReference type="EMBL" id="KAG9192202.1"/>
    </source>
</evidence>
<organism evidence="1 2">
    <name type="scientific">Alternaria panax</name>
    <dbReference type="NCBI Taxonomy" id="48097"/>
    <lineage>
        <taxon>Eukaryota</taxon>
        <taxon>Fungi</taxon>
        <taxon>Dikarya</taxon>
        <taxon>Ascomycota</taxon>
        <taxon>Pezizomycotina</taxon>
        <taxon>Dothideomycetes</taxon>
        <taxon>Pleosporomycetidae</taxon>
        <taxon>Pleosporales</taxon>
        <taxon>Pleosporineae</taxon>
        <taxon>Pleosporaceae</taxon>
        <taxon>Alternaria</taxon>
        <taxon>Alternaria sect. Panax</taxon>
    </lineage>
</organism>
<reference evidence="1" key="1">
    <citation type="submission" date="2021-07" db="EMBL/GenBank/DDBJ databases">
        <title>Genome Resource of American Ginseng Black Spot Pathogen Alternaria panax.</title>
        <authorList>
            <person name="Qiu C."/>
            <person name="Wang W."/>
            <person name="Liu Z."/>
        </authorList>
    </citation>
    <scope>NUCLEOTIDE SEQUENCE</scope>
    <source>
        <strain evidence="1">BNCC115425</strain>
    </source>
</reference>
<comment type="caution">
    <text evidence="1">The sequence shown here is derived from an EMBL/GenBank/DDBJ whole genome shotgun (WGS) entry which is preliminary data.</text>
</comment>
<protein>
    <submittedName>
        <fullName evidence="1">Uncharacterized protein</fullName>
    </submittedName>
</protein>
<gene>
    <name evidence="1" type="ORF">G6011_10936</name>
</gene>
<accession>A0AAD4NQY7</accession>
<name>A0AAD4NQY7_9PLEO</name>
<proteinExistence type="predicted"/>
<evidence type="ECO:0000313" key="2">
    <source>
        <dbReference type="Proteomes" id="UP001199106"/>
    </source>
</evidence>
<dbReference type="Proteomes" id="UP001199106">
    <property type="component" value="Unassembled WGS sequence"/>
</dbReference>